<dbReference type="SUPFAM" id="SSF55811">
    <property type="entry name" value="Nudix"/>
    <property type="match status" value="1"/>
</dbReference>
<dbReference type="GO" id="GO:0016818">
    <property type="term" value="F:hydrolase activity, acting on acid anhydrides, in phosphorus-containing anhydrides"/>
    <property type="evidence" value="ECO:0007669"/>
    <property type="project" value="InterPro"/>
</dbReference>
<keyword evidence="3" id="KW-0479">Metal-binding</keyword>
<sequence length="239" mass="26456">MSAAEAVVDKASAPKRQPIRDAATLIVIDRSRRTPKLLMGKRHEGLRFMPGKYVFPGGRVEREDGLVNIAGAYAPHVERRLQANVARPSITRARAYGLAAIRELAEETGLLIGETDTDGFNPRSEAWRPFAEGGVFPSLEGLHFVARAVTPPGRPRRFDTRFFAADSALIAKTLPDVVTADAELVEMVWVSLKDARALDLPAITRMVLADLEKRLEDGLERDLPTPFYRQGSKSERELI</sequence>
<keyword evidence="5" id="KW-0460">Magnesium</keyword>
<dbReference type="InterPro" id="IPR000086">
    <property type="entry name" value="NUDIX_hydrolase_dom"/>
</dbReference>
<dbReference type="PROSITE" id="PS51462">
    <property type="entry name" value="NUDIX"/>
    <property type="match status" value="1"/>
</dbReference>
<comment type="cofactor">
    <cofactor evidence="2">
        <name>Mg(2+)</name>
        <dbReference type="ChEBI" id="CHEBI:18420"/>
    </cofactor>
</comment>
<dbReference type="EMBL" id="BSFI01000022">
    <property type="protein sequence ID" value="GLK69563.1"/>
    <property type="molecule type" value="Genomic_DNA"/>
</dbReference>
<evidence type="ECO:0000256" key="4">
    <source>
        <dbReference type="ARBA" id="ARBA00022801"/>
    </source>
</evidence>
<comment type="cofactor">
    <cofactor evidence="1">
        <name>Mn(2+)</name>
        <dbReference type="ChEBI" id="CHEBI:29035"/>
    </cofactor>
</comment>
<evidence type="ECO:0000259" key="7">
    <source>
        <dbReference type="PROSITE" id="PS51462"/>
    </source>
</evidence>
<organism evidence="8 9">
    <name type="scientific">Hansschlegelia plantiphila</name>
    <dbReference type="NCBI Taxonomy" id="374655"/>
    <lineage>
        <taxon>Bacteria</taxon>
        <taxon>Pseudomonadati</taxon>
        <taxon>Pseudomonadota</taxon>
        <taxon>Alphaproteobacteria</taxon>
        <taxon>Hyphomicrobiales</taxon>
        <taxon>Methylopilaceae</taxon>
        <taxon>Hansschlegelia</taxon>
    </lineage>
</organism>
<dbReference type="PANTHER" id="PTHR12318:SF0">
    <property type="entry name" value="ACYL-COENZYME A DIPHOSPHATASE NUDT19"/>
    <property type="match status" value="1"/>
</dbReference>
<gene>
    <name evidence="8" type="ORF">GCM10008179_32010</name>
</gene>
<dbReference type="Gene3D" id="3.90.79.10">
    <property type="entry name" value="Nucleoside Triphosphate Pyrophosphohydrolase"/>
    <property type="match status" value="1"/>
</dbReference>
<name>A0A9W6J5C8_9HYPH</name>
<protein>
    <submittedName>
        <fullName evidence="8">NUDIX hydrolase</fullName>
    </submittedName>
</protein>
<dbReference type="RefSeq" id="WP_271169782.1">
    <property type="nucleotide sequence ID" value="NZ_BSFI01000022.1"/>
</dbReference>
<dbReference type="AlphaFoldDB" id="A0A9W6J5C8"/>
<evidence type="ECO:0000256" key="5">
    <source>
        <dbReference type="ARBA" id="ARBA00022842"/>
    </source>
</evidence>
<evidence type="ECO:0000256" key="1">
    <source>
        <dbReference type="ARBA" id="ARBA00001936"/>
    </source>
</evidence>
<keyword evidence="4 8" id="KW-0378">Hydrolase</keyword>
<evidence type="ECO:0000313" key="9">
    <source>
        <dbReference type="Proteomes" id="UP001143372"/>
    </source>
</evidence>
<evidence type="ECO:0000313" key="8">
    <source>
        <dbReference type="EMBL" id="GLK69563.1"/>
    </source>
</evidence>
<dbReference type="InterPro" id="IPR015797">
    <property type="entry name" value="NUDIX_hydrolase-like_dom_sf"/>
</dbReference>
<evidence type="ECO:0000256" key="3">
    <source>
        <dbReference type="ARBA" id="ARBA00022723"/>
    </source>
</evidence>
<comment type="caution">
    <text evidence="8">The sequence shown here is derived from an EMBL/GenBank/DDBJ whole genome shotgun (WGS) entry which is preliminary data.</text>
</comment>
<dbReference type="PANTHER" id="PTHR12318">
    <property type="entry name" value="TESTOSTERONE-REGULATED PROTEIN RP2"/>
    <property type="match status" value="1"/>
</dbReference>
<feature type="domain" description="Nudix hydrolase" evidence="7">
    <location>
        <begin position="18"/>
        <end position="214"/>
    </location>
</feature>
<accession>A0A9W6J5C8</accession>
<dbReference type="Proteomes" id="UP001143372">
    <property type="component" value="Unassembled WGS sequence"/>
</dbReference>
<dbReference type="InterPro" id="IPR039121">
    <property type="entry name" value="NUDT19"/>
</dbReference>
<keyword evidence="9" id="KW-1185">Reference proteome</keyword>
<dbReference type="GO" id="GO:0046872">
    <property type="term" value="F:metal ion binding"/>
    <property type="evidence" value="ECO:0007669"/>
    <property type="project" value="UniProtKB-KW"/>
</dbReference>
<proteinExistence type="predicted"/>
<dbReference type="CDD" id="cd18870">
    <property type="entry name" value="NUDIX_AcylCoAdiphos_Nudt19"/>
    <property type="match status" value="1"/>
</dbReference>
<reference evidence="8" key="1">
    <citation type="journal article" date="2014" name="Int. J. Syst. Evol. Microbiol.">
        <title>Complete genome sequence of Corynebacterium casei LMG S-19264T (=DSM 44701T), isolated from a smear-ripened cheese.</title>
        <authorList>
            <consortium name="US DOE Joint Genome Institute (JGI-PGF)"/>
            <person name="Walter F."/>
            <person name="Albersmeier A."/>
            <person name="Kalinowski J."/>
            <person name="Ruckert C."/>
        </authorList>
    </citation>
    <scope>NUCLEOTIDE SEQUENCE</scope>
    <source>
        <strain evidence="8">VKM B-2347</strain>
    </source>
</reference>
<reference evidence="8" key="2">
    <citation type="submission" date="2023-01" db="EMBL/GenBank/DDBJ databases">
        <authorList>
            <person name="Sun Q."/>
            <person name="Evtushenko L."/>
        </authorList>
    </citation>
    <scope>NUCLEOTIDE SEQUENCE</scope>
    <source>
        <strain evidence="8">VKM B-2347</strain>
    </source>
</reference>
<evidence type="ECO:0000256" key="2">
    <source>
        <dbReference type="ARBA" id="ARBA00001946"/>
    </source>
</evidence>
<evidence type="ECO:0000256" key="6">
    <source>
        <dbReference type="ARBA" id="ARBA00023211"/>
    </source>
</evidence>
<keyword evidence="6" id="KW-0464">Manganese</keyword>